<evidence type="ECO:0000256" key="1">
    <source>
        <dbReference type="ARBA" id="ARBA00004123"/>
    </source>
</evidence>
<dbReference type="GO" id="GO:0008017">
    <property type="term" value="F:microtubule binding"/>
    <property type="evidence" value="ECO:0007669"/>
    <property type="project" value="InterPro"/>
</dbReference>
<feature type="compositionally biased region" description="Polar residues" evidence="13">
    <location>
        <begin position="31"/>
        <end position="41"/>
    </location>
</feature>
<feature type="compositionally biased region" description="Polar residues" evidence="13">
    <location>
        <begin position="564"/>
        <end position="583"/>
    </location>
</feature>
<dbReference type="Gene3D" id="3.40.50.300">
    <property type="entry name" value="P-loop containing nucleotide triphosphate hydrolases"/>
    <property type="match status" value="2"/>
</dbReference>
<feature type="compositionally biased region" description="Low complexity" evidence="13">
    <location>
        <begin position="96"/>
        <end position="105"/>
    </location>
</feature>
<feature type="domain" description="Helicase C-terminal" evidence="16">
    <location>
        <begin position="767"/>
        <end position="911"/>
    </location>
</feature>
<keyword evidence="2 10" id="KW-0547">Nucleotide-binding</keyword>
<dbReference type="SMART" id="SM00487">
    <property type="entry name" value="DEXDc"/>
    <property type="match status" value="1"/>
</dbReference>
<evidence type="ECO:0000256" key="9">
    <source>
        <dbReference type="ARBA" id="ARBA00047984"/>
    </source>
</evidence>
<dbReference type="Pfam" id="PF00225">
    <property type="entry name" value="Kinesin"/>
    <property type="match status" value="1"/>
</dbReference>
<dbReference type="CDD" id="cd18787">
    <property type="entry name" value="SF2_C_DEAD"/>
    <property type="match status" value="1"/>
</dbReference>
<dbReference type="InterPro" id="IPR000629">
    <property type="entry name" value="RNA-helicase_DEAD-box_CS"/>
</dbReference>
<dbReference type="InterPro" id="IPR050079">
    <property type="entry name" value="DEAD_box_RNA_helicase"/>
</dbReference>
<keyword evidence="6" id="KW-0694">RNA-binding</keyword>
<dbReference type="InterPro" id="IPR014001">
    <property type="entry name" value="Helicase_ATP-bd"/>
</dbReference>
<feature type="region of interest" description="Disordered" evidence="13">
    <location>
        <begin position="563"/>
        <end position="623"/>
    </location>
</feature>
<evidence type="ECO:0000256" key="5">
    <source>
        <dbReference type="ARBA" id="ARBA00022840"/>
    </source>
</evidence>
<dbReference type="SMART" id="SM00490">
    <property type="entry name" value="HELICc"/>
    <property type="match status" value="1"/>
</dbReference>
<dbReference type="InterPro" id="IPR027417">
    <property type="entry name" value="P-loop_NTPase"/>
</dbReference>
<dbReference type="GO" id="GO:0003723">
    <property type="term" value="F:RNA binding"/>
    <property type="evidence" value="ECO:0007669"/>
    <property type="project" value="UniProtKB-KW"/>
</dbReference>
<dbReference type="GO" id="GO:0007018">
    <property type="term" value="P:microtubule-based movement"/>
    <property type="evidence" value="ECO:0007669"/>
    <property type="project" value="InterPro"/>
</dbReference>
<evidence type="ECO:0000256" key="3">
    <source>
        <dbReference type="ARBA" id="ARBA00022801"/>
    </source>
</evidence>
<dbReference type="Pfam" id="PF00271">
    <property type="entry name" value="Helicase_C"/>
    <property type="match status" value="1"/>
</dbReference>
<dbReference type="PANTHER" id="PTHR47959">
    <property type="entry name" value="ATP-DEPENDENT RNA HELICASE RHLE-RELATED"/>
    <property type="match status" value="1"/>
</dbReference>
<dbReference type="GO" id="GO:0016787">
    <property type="term" value="F:hydrolase activity"/>
    <property type="evidence" value="ECO:0007669"/>
    <property type="project" value="UniProtKB-KW"/>
</dbReference>
<feature type="region of interest" description="Disordered" evidence="13">
    <location>
        <begin position="927"/>
        <end position="977"/>
    </location>
</feature>
<evidence type="ECO:0000256" key="11">
    <source>
        <dbReference type="RuleBase" id="RU000394"/>
    </source>
</evidence>
<dbReference type="Gene3D" id="3.40.850.10">
    <property type="entry name" value="Kinesin motor domain"/>
    <property type="match status" value="1"/>
</dbReference>
<dbReference type="PROSITE" id="PS00411">
    <property type="entry name" value="KINESIN_MOTOR_1"/>
    <property type="match status" value="1"/>
</dbReference>
<dbReference type="EMBL" id="LR824017">
    <property type="protein sequence ID" value="CAD0201149.1"/>
    <property type="molecule type" value="Genomic_DNA"/>
</dbReference>
<evidence type="ECO:0000259" key="14">
    <source>
        <dbReference type="PROSITE" id="PS50067"/>
    </source>
</evidence>
<dbReference type="InterPro" id="IPR019821">
    <property type="entry name" value="Kinesin_motor_CS"/>
</dbReference>
<keyword evidence="10 11" id="KW-0505">Motor protein</keyword>
<gene>
    <name evidence="17" type="ORF">CINC_LOCUS2824</name>
</gene>
<dbReference type="GO" id="GO:0005634">
    <property type="term" value="C:nucleus"/>
    <property type="evidence" value="ECO:0007669"/>
    <property type="project" value="UniProtKB-SubCell"/>
</dbReference>
<keyword evidence="11" id="KW-0493">Microtubule</keyword>
<evidence type="ECO:0000256" key="4">
    <source>
        <dbReference type="ARBA" id="ARBA00022806"/>
    </source>
</evidence>
<feature type="compositionally biased region" description="Basic residues" evidence="13">
    <location>
        <begin position="956"/>
        <end position="977"/>
    </location>
</feature>
<dbReference type="PANTHER" id="PTHR47959:SF20">
    <property type="entry name" value="RNA HELICASE"/>
    <property type="match status" value="1"/>
</dbReference>
<dbReference type="OrthoDB" id="3176171at2759"/>
<dbReference type="PROSITE" id="PS51194">
    <property type="entry name" value="HELICASE_CTER"/>
    <property type="match status" value="1"/>
</dbReference>
<dbReference type="SMART" id="SM00129">
    <property type="entry name" value="KISc"/>
    <property type="match status" value="1"/>
</dbReference>
<dbReference type="PROSITE" id="PS50067">
    <property type="entry name" value="KINESIN_MOTOR_2"/>
    <property type="match status" value="1"/>
</dbReference>
<feature type="domain" description="Helicase ATP-binding" evidence="15">
    <location>
        <begin position="611"/>
        <end position="740"/>
    </location>
</feature>
<dbReference type="GO" id="GO:0003724">
    <property type="term" value="F:RNA helicase activity"/>
    <property type="evidence" value="ECO:0007669"/>
    <property type="project" value="UniProtKB-EC"/>
</dbReference>
<keyword evidence="18" id="KW-1185">Reference proteome</keyword>
<dbReference type="InterPro" id="IPR001752">
    <property type="entry name" value="Kinesin_motor_dom"/>
</dbReference>
<dbReference type="PROSITE" id="PS51192">
    <property type="entry name" value="HELICASE_ATP_BIND_1"/>
    <property type="match status" value="1"/>
</dbReference>
<dbReference type="CDD" id="cd00106">
    <property type="entry name" value="KISc"/>
    <property type="match status" value="1"/>
</dbReference>
<evidence type="ECO:0000256" key="12">
    <source>
        <dbReference type="SAM" id="Coils"/>
    </source>
</evidence>
<evidence type="ECO:0000313" key="18">
    <source>
        <dbReference type="Proteomes" id="UP001154114"/>
    </source>
</evidence>
<comment type="subcellular location">
    <subcellularLocation>
        <location evidence="1">Nucleus</location>
    </subcellularLocation>
</comment>
<evidence type="ECO:0000256" key="2">
    <source>
        <dbReference type="ARBA" id="ARBA00022741"/>
    </source>
</evidence>
<feature type="domain" description="Kinesin motor" evidence="14">
    <location>
        <begin position="124"/>
        <end position="438"/>
    </location>
</feature>
<organism evidence="17 18">
    <name type="scientific">Chrysodeixis includens</name>
    <name type="common">Soybean looper</name>
    <name type="synonym">Pseudoplusia includens</name>
    <dbReference type="NCBI Taxonomy" id="689277"/>
    <lineage>
        <taxon>Eukaryota</taxon>
        <taxon>Metazoa</taxon>
        <taxon>Ecdysozoa</taxon>
        <taxon>Arthropoda</taxon>
        <taxon>Hexapoda</taxon>
        <taxon>Insecta</taxon>
        <taxon>Pterygota</taxon>
        <taxon>Neoptera</taxon>
        <taxon>Endopterygota</taxon>
        <taxon>Lepidoptera</taxon>
        <taxon>Glossata</taxon>
        <taxon>Ditrysia</taxon>
        <taxon>Noctuoidea</taxon>
        <taxon>Noctuidae</taxon>
        <taxon>Plusiinae</taxon>
        <taxon>Chrysodeixis</taxon>
    </lineage>
</organism>
<evidence type="ECO:0000313" key="17">
    <source>
        <dbReference type="EMBL" id="CAD0201149.1"/>
    </source>
</evidence>
<feature type="coiled-coil region" evidence="12">
    <location>
        <begin position="524"/>
        <end position="551"/>
    </location>
</feature>
<keyword evidence="3" id="KW-0378">Hydrolase</keyword>
<feature type="binding site" evidence="10">
    <location>
        <begin position="209"/>
        <end position="216"/>
    </location>
    <ligand>
        <name>ATP</name>
        <dbReference type="ChEBI" id="CHEBI:30616"/>
    </ligand>
</feature>
<dbReference type="InterPro" id="IPR036961">
    <property type="entry name" value="Kinesin_motor_dom_sf"/>
</dbReference>
<evidence type="ECO:0000256" key="6">
    <source>
        <dbReference type="ARBA" id="ARBA00022884"/>
    </source>
</evidence>
<dbReference type="SUPFAM" id="SSF52540">
    <property type="entry name" value="P-loop containing nucleoside triphosphate hydrolases"/>
    <property type="match status" value="2"/>
</dbReference>
<keyword evidence="12" id="KW-0175">Coiled coil</keyword>
<dbReference type="Proteomes" id="UP001154114">
    <property type="component" value="Chromosome 14"/>
</dbReference>
<comment type="similarity">
    <text evidence="10 11">Belongs to the TRAFAC class myosin-kinesin ATPase superfamily. Kinesin family.</text>
</comment>
<feature type="compositionally biased region" description="Basic and acidic residues" evidence="13">
    <location>
        <begin position="927"/>
        <end position="936"/>
    </location>
</feature>
<feature type="compositionally biased region" description="Polar residues" evidence="13">
    <location>
        <begin position="61"/>
        <end position="78"/>
    </location>
</feature>
<keyword evidence="7" id="KW-0539">Nucleus</keyword>
<sequence>MALKNLQLFHPVKPEMGYQHRQATPMRAPPTSMSRSISKSAETLAGSIKFKEPKTRKARSTEQPGTSLVKGSSVTGLPTLTKGWGRDDDSLRSRSRNGSGSSRAGSLDRSTRGSSTTLNSDEDNINVVVRVRPLNEKERSCGDRSLLEYPGKGQVICTNTTPSQKAKVFSYNVVFEPEATQEDVLEYSGVKRLLEMAVEGFSCTAFCYGQTGSGKTHTLTGPPGLVESGASPYSPEHGLVVRSFVYLFRLINERPESNFILKASFLEIYNEKVIDLLNPGSSRKPLQVRWSKESRGFYVENLFMVDCEQLDDLFAVLEEGMRNRAVGAHAMNAHSSRSHTVLCVRVRRDIREHASGVTCSTHGKINFVDLAGSEMTKRTHSTGKTLEEANNINRSLMVLGYCISQLSDGKKRGHIPYRDSKLTKLLADSLAGNGVTLMDARDALILSLKREVEALQAENEHLRSALHVQTDYNLDPYSHRRTPTHVEPNKLYQLPQSELVELVQLHMEENSALRTENTELFGVRDQLLRDQELLNRENERLLKKLEDVNSVCVRSPIIPARPTYSGSNDTNIWTNPATSSANSIAKPENGVQSSEEDSEQSENEKVEEQATEVANDDNEDDNTTFKDLVRASIGVKCAVIVGGMDMVAQSLMLSKKPHIIIATPGRLVDHLENTKGFNLKALKFLVMDEADRILNMDFEVEVDKILRVIPRERRTYLFSATMTKKVQKLQRASLQDPVKVEVSTKYQTVEKLLQYYLFIPVKYKDVYLVHILNEMSGNSFIVFVATCAGALRTALLLRNLGLAAVPLHGQMSQNKRLAALNKFKNKSRSVLICTDVASRGLDIPHVDVVINLDIPLHSKDYIHRVGRTARAGRAGKAITFVSQYDVELYQRIEQLIGKQLPLYKTEESEVMVLQERVSEAQRLTKIEMKELEDKKSGKGKKRGADSDDDTEEAAGVRRRIKGKPKHGHGKHGGKRKR</sequence>
<evidence type="ECO:0000256" key="7">
    <source>
        <dbReference type="ARBA" id="ARBA00023242"/>
    </source>
</evidence>
<dbReference type="GO" id="GO:0005829">
    <property type="term" value="C:cytosol"/>
    <property type="evidence" value="ECO:0007669"/>
    <property type="project" value="TreeGrafter"/>
</dbReference>
<name>A0A9N8L1L6_CHRIL</name>
<dbReference type="InterPro" id="IPR011545">
    <property type="entry name" value="DEAD/DEAH_box_helicase_dom"/>
</dbReference>
<evidence type="ECO:0000256" key="10">
    <source>
        <dbReference type="PROSITE-ProRule" id="PRU00283"/>
    </source>
</evidence>
<dbReference type="PROSITE" id="PS00039">
    <property type="entry name" value="DEAD_ATP_HELICASE"/>
    <property type="match status" value="1"/>
</dbReference>
<dbReference type="AlphaFoldDB" id="A0A9N8L1L6"/>
<dbReference type="GO" id="GO:0005524">
    <property type="term" value="F:ATP binding"/>
    <property type="evidence" value="ECO:0007669"/>
    <property type="project" value="UniProtKB-UniRule"/>
</dbReference>
<accession>A0A9N8L1L6</accession>
<dbReference type="PRINTS" id="PR00380">
    <property type="entry name" value="KINESINHEAVY"/>
</dbReference>
<reference evidence="17" key="1">
    <citation type="submission" date="2021-12" db="EMBL/GenBank/DDBJ databases">
        <authorList>
            <person name="King R."/>
        </authorList>
    </citation>
    <scope>NUCLEOTIDE SEQUENCE</scope>
</reference>
<evidence type="ECO:0000256" key="13">
    <source>
        <dbReference type="SAM" id="MobiDB-lite"/>
    </source>
</evidence>
<dbReference type="Pfam" id="PF00270">
    <property type="entry name" value="DEAD"/>
    <property type="match status" value="1"/>
</dbReference>
<dbReference type="FunFam" id="3.40.850.10:FF:000080">
    <property type="entry name" value="Kinesin-like protein"/>
    <property type="match status" value="1"/>
</dbReference>
<proteinExistence type="inferred from homology"/>
<protein>
    <recommendedName>
        <fullName evidence="11">Kinesin-like protein</fullName>
    </recommendedName>
</protein>
<dbReference type="GO" id="GO:0005874">
    <property type="term" value="C:microtubule"/>
    <property type="evidence" value="ECO:0007669"/>
    <property type="project" value="UniProtKB-KW"/>
</dbReference>
<comment type="similarity">
    <text evidence="8">Belongs to the DEAD box helicase family. DDX47/RRP3 subfamily.</text>
</comment>
<dbReference type="InterPro" id="IPR001650">
    <property type="entry name" value="Helicase_C-like"/>
</dbReference>
<evidence type="ECO:0000259" key="16">
    <source>
        <dbReference type="PROSITE" id="PS51194"/>
    </source>
</evidence>
<evidence type="ECO:0000256" key="8">
    <source>
        <dbReference type="ARBA" id="ARBA00024350"/>
    </source>
</evidence>
<keyword evidence="4" id="KW-0347">Helicase</keyword>
<evidence type="ECO:0000259" key="15">
    <source>
        <dbReference type="PROSITE" id="PS51192"/>
    </source>
</evidence>
<dbReference type="FunFam" id="3.40.50.300:FF:000626">
    <property type="entry name" value="probable ATP-dependent RNA helicase DDX47"/>
    <property type="match status" value="1"/>
</dbReference>
<keyword evidence="5 10" id="KW-0067">ATP-binding</keyword>
<comment type="catalytic activity">
    <reaction evidence="9">
        <text>ATP + H2O = ADP + phosphate + H(+)</text>
        <dbReference type="Rhea" id="RHEA:13065"/>
        <dbReference type="ChEBI" id="CHEBI:15377"/>
        <dbReference type="ChEBI" id="CHEBI:15378"/>
        <dbReference type="ChEBI" id="CHEBI:30616"/>
        <dbReference type="ChEBI" id="CHEBI:43474"/>
        <dbReference type="ChEBI" id="CHEBI:456216"/>
        <dbReference type="EC" id="3.6.4.13"/>
    </reaction>
</comment>
<feature type="region of interest" description="Disordered" evidence="13">
    <location>
        <begin position="18"/>
        <end position="121"/>
    </location>
</feature>
<dbReference type="GO" id="GO:0003777">
    <property type="term" value="F:microtubule motor activity"/>
    <property type="evidence" value="ECO:0007669"/>
    <property type="project" value="InterPro"/>
</dbReference>